<dbReference type="SUPFAM" id="SSF46565">
    <property type="entry name" value="Chaperone J-domain"/>
    <property type="match status" value="1"/>
</dbReference>
<evidence type="ECO:0000313" key="2">
    <source>
        <dbReference type="EMBL" id="CAK8675118.1"/>
    </source>
</evidence>
<dbReference type="SUPFAM" id="SSF48371">
    <property type="entry name" value="ARM repeat"/>
    <property type="match status" value="2"/>
</dbReference>
<dbReference type="InterPro" id="IPR001623">
    <property type="entry name" value="DnaJ_domain"/>
</dbReference>
<dbReference type="Pfam" id="PF00226">
    <property type="entry name" value="DnaJ"/>
    <property type="match status" value="1"/>
</dbReference>
<dbReference type="InterPro" id="IPR045802">
    <property type="entry name" value="GRV2/DNAJC13_N"/>
</dbReference>
<dbReference type="PROSITE" id="PS50076">
    <property type="entry name" value="DNAJ_2"/>
    <property type="match status" value="1"/>
</dbReference>
<dbReference type="SMART" id="SM00271">
    <property type="entry name" value="DnaJ"/>
    <property type="match status" value="1"/>
</dbReference>
<sequence>MSQIIADNVDVACYYTTKHSWRGKYKRLFAVGTKGITTYNPNTLEVTNQWPYNEFAGIIADSKAKNNNEFVISLRKTGKKNDTMRFSCDCRADVITEALRYCKHFSENYHKVTRFNARKHHWSDTNVSIVLEVGAGSLHQLNSSGTKILASYDYKDIEGFTEVSGFPGGIAVIYTFNRLHLFSCSQSVELIKACVDAAARNIGITIKKRKEAISFDQFVNYRFGDFSSDEHITSVTEFQVQKLTHRSQDPVRRTLCLSEACILERDPATYSIITLRPLSEIFSLVRSSQNPQLFIIEYCRGQVRRYLSTDRDSLLATLLDGVRASGNRDVCIKMQQTDLGQRVGPLYIPVEEEVESMHLKFLVQPPTGNFTDALFRFNNCIQYSGLLWSVKQDGFFTENKEKMINGAITALLDKEGDQDMISEHELQAQFHALRRLVASKAGFIAFTQLPRFRENLGVKVIKALQRDSDAVTHAAIDMIVALLCPMHDNYDLRQEQLNKASLLSSKTFLEALLNKLEDRVLKGCGALVINAMLDFLTFALCAPHSETTEGKCFDQLLQLVADLGRCLFRLFQHPSMAIVKGAGLVMKAIIEEGDSETAAHMQGLALAEGALPRHLHTSMFTTSVDTRVLTNRQLSQHLIGLWVTGHPPAMALLKRIMPAGLLAYLESDEDVPENEKDLLHIRDNLKSAIDQTKGQTKWRQVDKQLKQVERLVRKQTSQLMTHWRDQMGLKQVDTNQQKPIVLRKRRQRIKSEANWPLFYYQFSLDHAKPNLIWNHKTREELRDALENEMRAFQIDKELGLKTEISWNYTEFEMLYECLSDEIKIGDYYLRLLLEEEFEDSLIIKRSYEFYNDLYHRFLLTAKSAMKCMCLQAMAIVYGKYWEDIGPFHDTKYMMGMLERCADRMERDRLVLFVEKLIKHKQNAKEIIDANGIKILVDLMSLAHLHVTRAHVPTQRNVIEATPEMMAGASEKEWYFGNKERERLGPYSFQEMKDFWEDGTLTAKSRCWAQGMDGWRPLHLVTQLKWTLMASGQAVMNETDLSITILNILISICRMYPSKDENNAVIRPLPRIRRLLGEAICFPHCVQLLLTFDPILVEKVATLALHVMEDNPTLSRVYLTGVFFFILMYTGSNVLPIVKFLQYLHLKQAFRSEQQTSDMLAQSILGSILPEAMIHYLENYGSEKFSETFLGEFDTPEAIWNSEMRRYMIEKIAAHIADFSPRLMSNIRALYQYVPIPAISFPQLEDELFCNIYYLRHLCDETKFPEWPIKKPVEFLKDILATWKKEVEKKAPKMSYNEAYDVLRMPRDKAPFHESQIRKAYFRMAQKYHPDKNPEGREIFEAVNKAYEFLCSKKKRVIDGPDPRNVLLVLKAQSILFRRYKEELSPYKYAGYPALIKTIVMEKDDDQLFSKEEPLLAEAVELAYHTVNCSALNAEELRRESGIEILQSSLSRCVSMLTQSSKPGDLAVRVCANICRCYAVSAQFEECREKFMNDATIIQDLCRMLFYKNLPRLCIVATECVSAFAIDIALQTQLFKAGVLWHLLLFLFNYDFTLEEGGVQKDEKSNQQEVANRLARLSINALAYLGGYMAPDSTNLLVHKSVCALITPYLTKQLTLGKYDEVLKILNSNTENPYLMWDNSTRFELTSYLKDQQQKHVRTGVCDPSYGAEFVFSLHSKELIVGDIFVRIYNEQPTFPVEDPRFFAQKLIDFLGSQAENNHNAQKNSVPIMSHENTKNCLAALKALSNVMKNHSETATVCIGHFKLIFSLLRVENASEMQLMALEVLSSVTSNKMCVENIADSRVVTLLLLTLESLPAGCPTVLEVLHALASNPKIVKEMLQQGGLLYMLNLFCNSPNPEVRQQTAELFAKLASDKLNGPKVRIFLSKFLPTIFMDAMRDSPEASVHMFEGTHENPELIWNDESRKKVSMSVKKITRDLFKQQAVNPELSWNFPPNFVSVFDVDDSNEIMVGGVYLRLFIAQPGWVLRNPREFTVEIMNALSELVASSNPPGEKLETVTQAACCLFTTQPALAEHIPALGHLPILFKSMMGKNDAVHKSCISVIHVISNCESCVHAFASTDCIKPLMNAMKSRPDQADRACEALHHMFAKDQSPQLMSQVMKTGLIPYLLHLLEGSSLRGVKNVQSVKAQIVKSLKAMMRSMEFGERIQKELEGSSVWAAYKDQMHDLFISDAPVAGYLTGGPTVAGYLTAAPPKNMPQAPPPVEE</sequence>
<organism evidence="2 3">
    <name type="scientific">Clavelina lepadiformis</name>
    <name type="common">Light-bulb sea squirt</name>
    <name type="synonym">Ascidia lepadiformis</name>
    <dbReference type="NCBI Taxonomy" id="159417"/>
    <lineage>
        <taxon>Eukaryota</taxon>
        <taxon>Metazoa</taxon>
        <taxon>Chordata</taxon>
        <taxon>Tunicata</taxon>
        <taxon>Ascidiacea</taxon>
        <taxon>Aplousobranchia</taxon>
        <taxon>Clavelinidae</taxon>
        <taxon>Clavelina</taxon>
    </lineage>
</organism>
<gene>
    <name evidence="2" type="ORF">CVLEPA_LOCUS4737</name>
</gene>
<dbReference type="InterPro" id="IPR016024">
    <property type="entry name" value="ARM-type_fold"/>
</dbReference>
<comment type="caution">
    <text evidence="2">The sequence shown here is derived from an EMBL/GenBank/DDBJ whole genome shotgun (WGS) entry which is preliminary data.</text>
</comment>
<dbReference type="InterPro" id="IPR011989">
    <property type="entry name" value="ARM-like"/>
</dbReference>
<reference evidence="2 3" key="1">
    <citation type="submission" date="2024-02" db="EMBL/GenBank/DDBJ databases">
        <authorList>
            <person name="Daric V."/>
            <person name="Darras S."/>
        </authorList>
    </citation>
    <scope>NUCLEOTIDE SEQUENCE [LARGE SCALE GENOMIC DNA]</scope>
</reference>
<dbReference type="PANTHER" id="PTHR36983">
    <property type="entry name" value="DNAJ HOMOLOG SUBFAMILY C MEMBER 13"/>
    <property type="match status" value="1"/>
</dbReference>
<dbReference type="Pfam" id="PF19432">
    <property type="entry name" value="RME-8_N"/>
    <property type="match status" value="1"/>
</dbReference>
<dbReference type="Gene3D" id="1.25.10.10">
    <property type="entry name" value="Leucine-rich Repeat Variant"/>
    <property type="match status" value="1"/>
</dbReference>
<dbReference type="SUPFAM" id="SSF55277">
    <property type="entry name" value="GYF domain"/>
    <property type="match status" value="1"/>
</dbReference>
<evidence type="ECO:0000259" key="1">
    <source>
        <dbReference type="PROSITE" id="PS50076"/>
    </source>
</evidence>
<dbReference type="InterPro" id="IPR000225">
    <property type="entry name" value="Armadillo"/>
</dbReference>
<dbReference type="CDD" id="cd06257">
    <property type="entry name" value="DnaJ"/>
    <property type="match status" value="1"/>
</dbReference>
<name>A0ABP0F8L1_CLALP</name>
<evidence type="ECO:0000313" key="3">
    <source>
        <dbReference type="Proteomes" id="UP001642483"/>
    </source>
</evidence>
<dbReference type="InterPro" id="IPR044978">
    <property type="entry name" value="GRV2/DNAJC13"/>
</dbReference>
<dbReference type="SMART" id="SM00185">
    <property type="entry name" value="ARM"/>
    <property type="match status" value="3"/>
</dbReference>
<proteinExistence type="predicted"/>
<dbReference type="Proteomes" id="UP001642483">
    <property type="component" value="Unassembled WGS sequence"/>
</dbReference>
<feature type="domain" description="J" evidence="1">
    <location>
        <begin position="1297"/>
        <end position="1354"/>
    </location>
</feature>
<dbReference type="InterPro" id="IPR036869">
    <property type="entry name" value="J_dom_sf"/>
</dbReference>
<dbReference type="InterPro" id="IPR035445">
    <property type="entry name" value="GYF-like_dom_sf"/>
</dbReference>
<dbReference type="EMBL" id="CAWYQH010000013">
    <property type="protein sequence ID" value="CAK8675118.1"/>
    <property type="molecule type" value="Genomic_DNA"/>
</dbReference>
<dbReference type="PANTHER" id="PTHR36983:SF2">
    <property type="entry name" value="DNAJ HOMOLOG SUBFAMILY C MEMBER 13"/>
    <property type="match status" value="1"/>
</dbReference>
<keyword evidence="3" id="KW-1185">Reference proteome</keyword>
<dbReference type="InterPro" id="IPR025640">
    <property type="entry name" value="GYF_2"/>
</dbReference>
<dbReference type="Pfam" id="PF14237">
    <property type="entry name" value="GYF_2"/>
    <property type="match status" value="1"/>
</dbReference>
<protein>
    <recommendedName>
        <fullName evidence="1">J domain-containing protein</fullName>
    </recommendedName>
</protein>
<dbReference type="Gene3D" id="1.10.287.110">
    <property type="entry name" value="DnaJ domain"/>
    <property type="match status" value="1"/>
</dbReference>
<accession>A0ABP0F8L1</accession>